<dbReference type="EMBL" id="CP042435">
    <property type="protein sequence ID" value="QEC67614.1"/>
    <property type="molecule type" value="Genomic_DNA"/>
</dbReference>
<dbReference type="OrthoDB" id="9803036at2"/>
<protein>
    <submittedName>
        <fullName evidence="1">Gamma carbonic anhydrase family protein</fullName>
    </submittedName>
</protein>
<dbReference type="KEGG" id="pgin:FRZ67_10045"/>
<dbReference type="InterPro" id="IPR047324">
    <property type="entry name" value="LbH_gamma_CA-like"/>
</dbReference>
<dbReference type="Gene3D" id="2.160.10.10">
    <property type="entry name" value="Hexapeptide repeat proteins"/>
    <property type="match status" value="1"/>
</dbReference>
<proteinExistence type="predicted"/>
<dbReference type="Proteomes" id="UP000321533">
    <property type="component" value="Chromosome"/>
</dbReference>
<dbReference type="PANTHER" id="PTHR13061">
    <property type="entry name" value="DYNACTIN SUBUNIT P25"/>
    <property type="match status" value="1"/>
</dbReference>
<name>A0A5B8V882_9BACT</name>
<dbReference type="AlphaFoldDB" id="A0A5B8V882"/>
<dbReference type="InterPro" id="IPR001451">
    <property type="entry name" value="Hexapep"/>
</dbReference>
<gene>
    <name evidence="1" type="ORF">FRZ67_10045</name>
</gene>
<dbReference type="PANTHER" id="PTHR13061:SF29">
    <property type="entry name" value="GAMMA CARBONIC ANHYDRASE-LIKE 1, MITOCHONDRIAL-RELATED"/>
    <property type="match status" value="1"/>
</dbReference>
<accession>A0A5B8V882</accession>
<dbReference type="InterPro" id="IPR011004">
    <property type="entry name" value="Trimer_LpxA-like_sf"/>
</dbReference>
<dbReference type="InterPro" id="IPR050484">
    <property type="entry name" value="Transf_Hexapept/Carb_Anhydrase"/>
</dbReference>
<evidence type="ECO:0000313" key="2">
    <source>
        <dbReference type="Proteomes" id="UP000321533"/>
    </source>
</evidence>
<dbReference type="Pfam" id="PF00132">
    <property type="entry name" value="Hexapep"/>
    <property type="match status" value="2"/>
</dbReference>
<evidence type="ECO:0000313" key="1">
    <source>
        <dbReference type="EMBL" id="QEC67614.1"/>
    </source>
</evidence>
<sequence>MTTILPVHGKFPKFGKNCFVAPNATIVGDVVMGNECSVWFNAVVRGDVHYIKMGDKVNIQDGAVIHCTFEKNPTNIGNNVSIGHNAIVHGCTVYDNVLIGMGAIVMDRCEIQSNSIIAAGAVVLEGTIVEEGSIYAGVPAKKVKDISKDLIHGEIDRIANNYVKYSSWFSDFNAAK</sequence>
<reference evidence="1 2" key="1">
    <citation type="journal article" date="2016" name="Int. J. Syst. Evol. Microbiol.">
        <title>Panacibacter ginsenosidivorans gen. nov., sp. nov., with ginsenoside converting activity isolated from soil of a ginseng field.</title>
        <authorList>
            <person name="Siddiqi M.Z."/>
            <person name="Muhammad Shafi S."/>
            <person name="Choi K.D."/>
            <person name="Im W.T."/>
        </authorList>
    </citation>
    <scope>NUCLEOTIDE SEQUENCE [LARGE SCALE GENOMIC DNA]</scope>
    <source>
        <strain evidence="1 2">Gsoil1550</strain>
    </source>
</reference>
<organism evidence="1 2">
    <name type="scientific">Panacibacter ginsenosidivorans</name>
    <dbReference type="NCBI Taxonomy" id="1813871"/>
    <lineage>
        <taxon>Bacteria</taxon>
        <taxon>Pseudomonadati</taxon>
        <taxon>Bacteroidota</taxon>
        <taxon>Chitinophagia</taxon>
        <taxon>Chitinophagales</taxon>
        <taxon>Chitinophagaceae</taxon>
        <taxon>Panacibacter</taxon>
    </lineage>
</organism>
<dbReference type="CDD" id="cd04645">
    <property type="entry name" value="LbH_gamma_CA_like"/>
    <property type="match status" value="1"/>
</dbReference>
<keyword evidence="2" id="KW-1185">Reference proteome</keyword>
<dbReference type="SUPFAM" id="SSF51161">
    <property type="entry name" value="Trimeric LpxA-like enzymes"/>
    <property type="match status" value="1"/>
</dbReference>
<dbReference type="RefSeq" id="WP_147189421.1">
    <property type="nucleotide sequence ID" value="NZ_CP042435.1"/>
</dbReference>